<reference evidence="3" key="1">
    <citation type="submission" date="2021-03" db="EMBL/GenBank/DDBJ databases">
        <authorList>
            <person name="Tagirdzhanova G."/>
        </authorList>
    </citation>
    <scope>NUCLEOTIDE SEQUENCE</scope>
</reference>
<dbReference type="AlphaFoldDB" id="A0A8H3FPS8"/>
<accession>A0A8H3FPS8</accession>
<evidence type="ECO:0000313" key="3">
    <source>
        <dbReference type="EMBL" id="CAF9926822.1"/>
    </source>
</evidence>
<feature type="region of interest" description="Disordered" evidence="1">
    <location>
        <begin position="80"/>
        <end position="100"/>
    </location>
</feature>
<gene>
    <name evidence="3" type="ORF">ALECFALPRED_003535</name>
</gene>
<comment type="caution">
    <text evidence="3">The sequence shown here is derived from an EMBL/GenBank/DDBJ whole genome shotgun (WGS) entry which is preliminary data.</text>
</comment>
<keyword evidence="2" id="KW-0472">Membrane</keyword>
<keyword evidence="2" id="KW-0812">Transmembrane</keyword>
<sequence>MSEESFVNGGGTGLEALQRQIREHLGSDVIIEPSTYNGIKGYILSATRPQTIEFLKDLVRRSGAISLGISKERSSVVGTTNFGQDDNSIEESTEGYQSTHADKSRTLSGIRRFLSHSFQICVNQLYRSEPCLALGRCMSLRDFVGPDHKTAPHNDTVVWNLIFLVIFFTSLCLAARFPAKEVWIAFVSISGLVTIVLSASVIIDFANLGNRRYKRNLGNTTLTALLTIPLMAALYFFIWYPELNRKLLEVSQDIVTEARFPAVTLFQRLDWSAQAQILPVSYAKCFLGWLEATGTSPMCKDLPQQALVPGQACDCSEDWSSPVVEKFVWQNIAYRYLSFTPSAALIASTPTYIMTLQAFFNYNATFSLKTSSQEQAPSLYMAVYDPSLTMEDALQKGYSRMVLISANGDSSINLGLQYRQEMGYTPAYDYTLGTSTVPNLNLMPTFGRTILAENAAMGWLVSIIAAFYSYKMLRPNVRLDI</sequence>
<keyword evidence="4" id="KW-1185">Reference proteome</keyword>
<feature type="transmembrane region" description="Helical" evidence="2">
    <location>
        <begin position="157"/>
        <end position="177"/>
    </location>
</feature>
<feature type="transmembrane region" description="Helical" evidence="2">
    <location>
        <begin position="183"/>
        <end position="205"/>
    </location>
</feature>
<keyword evidence="2" id="KW-1133">Transmembrane helix</keyword>
<dbReference type="EMBL" id="CAJPDR010000219">
    <property type="protein sequence ID" value="CAF9926822.1"/>
    <property type="molecule type" value="Genomic_DNA"/>
</dbReference>
<feature type="transmembrane region" description="Helical" evidence="2">
    <location>
        <begin position="217"/>
        <end position="240"/>
    </location>
</feature>
<dbReference type="OrthoDB" id="5377194at2759"/>
<proteinExistence type="predicted"/>
<organism evidence="3 4">
    <name type="scientific">Alectoria fallacina</name>
    <dbReference type="NCBI Taxonomy" id="1903189"/>
    <lineage>
        <taxon>Eukaryota</taxon>
        <taxon>Fungi</taxon>
        <taxon>Dikarya</taxon>
        <taxon>Ascomycota</taxon>
        <taxon>Pezizomycotina</taxon>
        <taxon>Lecanoromycetes</taxon>
        <taxon>OSLEUM clade</taxon>
        <taxon>Lecanoromycetidae</taxon>
        <taxon>Lecanorales</taxon>
        <taxon>Lecanorineae</taxon>
        <taxon>Parmeliaceae</taxon>
        <taxon>Alectoria</taxon>
    </lineage>
</organism>
<evidence type="ECO:0000256" key="1">
    <source>
        <dbReference type="SAM" id="MobiDB-lite"/>
    </source>
</evidence>
<name>A0A8H3FPS8_9LECA</name>
<dbReference type="Proteomes" id="UP000664203">
    <property type="component" value="Unassembled WGS sequence"/>
</dbReference>
<protein>
    <submittedName>
        <fullName evidence="3">Uncharacterized protein</fullName>
    </submittedName>
</protein>
<evidence type="ECO:0000256" key="2">
    <source>
        <dbReference type="SAM" id="Phobius"/>
    </source>
</evidence>
<evidence type="ECO:0000313" key="4">
    <source>
        <dbReference type="Proteomes" id="UP000664203"/>
    </source>
</evidence>